<organism evidence="1 2">
    <name type="scientific">Solanum verrucosum</name>
    <dbReference type="NCBI Taxonomy" id="315347"/>
    <lineage>
        <taxon>Eukaryota</taxon>
        <taxon>Viridiplantae</taxon>
        <taxon>Streptophyta</taxon>
        <taxon>Embryophyta</taxon>
        <taxon>Tracheophyta</taxon>
        <taxon>Spermatophyta</taxon>
        <taxon>Magnoliopsida</taxon>
        <taxon>eudicotyledons</taxon>
        <taxon>Gunneridae</taxon>
        <taxon>Pentapetalae</taxon>
        <taxon>asterids</taxon>
        <taxon>lamiids</taxon>
        <taxon>Solanales</taxon>
        <taxon>Solanaceae</taxon>
        <taxon>Solanoideae</taxon>
        <taxon>Solaneae</taxon>
        <taxon>Solanum</taxon>
    </lineage>
</organism>
<dbReference type="InterPro" id="IPR036397">
    <property type="entry name" value="RNaseH_sf"/>
</dbReference>
<dbReference type="SUPFAM" id="SSF53098">
    <property type="entry name" value="Ribonuclease H-like"/>
    <property type="match status" value="1"/>
</dbReference>
<keyword evidence="2" id="KW-1185">Reference proteome</keyword>
<evidence type="ECO:0000313" key="1">
    <source>
        <dbReference type="EMBL" id="WMV38359.1"/>
    </source>
</evidence>
<dbReference type="PANTHER" id="PTHR45835:SF99">
    <property type="entry name" value="CHROMO DOMAIN-CONTAINING PROTEIN-RELATED"/>
    <property type="match status" value="1"/>
</dbReference>
<evidence type="ECO:0008006" key="3">
    <source>
        <dbReference type="Google" id="ProtNLM"/>
    </source>
</evidence>
<dbReference type="Proteomes" id="UP001234989">
    <property type="component" value="Chromosome 7"/>
</dbReference>
<protein>
    <recommendedName>
        <fullName evidence="3">Integrase catalytic domain-containing protein</fullName>
    </recommendedName>
</protein>
<dbReference type="InterPro" id="IPR012337">
    <property type="entry name" value="RNaseH-like_sf"/>
</dbReference>
<dbReference type="PANTHER" id="PTHR45835">
    <property type="entry name" value="YALI0A06105P"/>
    <property type="match status" value="1"/>
</dbReference>
<gene>
    <name evidence="1" type="ORF">MTR67_031744</name>
</gene>
<sequence>MPILEWKWERIAMDFVVGLPKTLENFDSIWVVVDGLTKSTHFIPTNRQSERTIQVLEDMLKVCVIDFGGHWDKFIPLCDFSYNNSYHSSIDMAPFEVLYGRGNRSPIRWFEVGDVKPLGVDLVKDAQDNVRSIQDKLLAAQSRQKKYADHKVRDMAFHIGENILLKVSPMKWVMRFGKNGNLSPQHIGPFERHHGEGDYIIKWDSIVLDKDLQYEEEPIAILDRDVSKLRTKDIKSVNVQWKHRPIGRLLGKPRGTCETSIPRCLSIQVLLHSFLSLFFLGLSLRDE</sequence>
<dbReference type="AlphaFoldDB" id="A0AAF0ZI26"/>
<dbReference type="Gene3D" id="3.30.420.10">
    <property type="entry name" value="Ribonuclease H-like superfamily/Ribonuclease H"/>
    <property type="match status" value="1"/>
</dbReference>
<dbReference type="EMBL" id="CP133618">
    <property type="protein sequence ID" value="WMV38359.1"/>
    <property type="molecule type" value="Genomic_DNA"/>
</dbReference>
<reference evidence="1" key="1">
    <citation type="submission" date="2023-08" db="EMBL/GenBank/DDBJ databases">
        <title>A de novo genome assembly of Solanum verrucosum Schlechtendal, a Mexican diploid species geographically isolated from the other diploid A-genome species in potato relatives.</title>
        <authorList>
            <person name="Hosaka K."/>
        </authorList>
    </citation>
    <scope>NUCLEOTIDE SEQUENCE</scope>
    <source>
        <tissue evidence="1">Young leaves</tissue>
    </source>
</reference>
<evidence type="ECO:0000313" key="2">
    <source>
        <dbReference type="Proteomes" id="UP001234989"/>
    </source>
</evidence>
<dbReference type="GO" id="GO:0003676">
    <property type="term" value="F:nucleic acid binding"/>
    <property type="evidence" value="ECO:0007669"/>
    <property type="project" value="InterPro"/>
</dbReference>
<proteinExistence type="predicted"/>
<accession>A0AAF0ZI26</accession>
<name>A0AAF0ZI26_SOLVR</name>